<dbReference type="Proteomes" id="UP001519289">
    <property type="component" value="Unassembled WGS sequence"/>
</dbReference>
<dbReference type="InterPro" id="IPR006059">
    <property type="entry name" value="SBP"/>
</dbReference>
<dbReference type="Gene3D" id="3.40.190.10">
    <property type="entry name" value="Periplasmic binding protein-like II"/>
    <property type="match status" value="2"/>
</dbReference>
<feature type="compositionally biased region" description="Gly residues" evidence="5">
    <location>
        <begin position="30"/>
        <end position="50"/>
    </location>
</feature>
<comment type="caution">
    <text evidence="6">The sequence shown here is derived from an EMBL/GenBank/DDBJ whole genome shotgun (WGS) entry which is preliminary data.</text>
</comment>
<evidence type="ECO:0000256" key="2">
    <source>
        <dbReference type="ARBA" id="ARBA00008520"/>
    </source>
</evidence>
<dbReference type="PANTHER" id="PTHR43649">
    <property type="entry name" value="ARABINOSE-BINDING PROTEIN-RELATED"/>
    <property type="match status" value="1"/>
</dbReference>
<keyword evidence="4" id="KW-0732">Signal</keyword>
<feature type="region of interest" description="Disordered" evidence="5">
    <location>
        <begin position="28"/>
        <end position="51"/>
    </location>
</feature>
<protein>
    <submittedName>
        <fullName evidence="6">Sn-glycerol 3-phosphate transport system substrate-binding protein</fullName>
    </submittedName>
</protein>
<comment type="subcellular location">
    <subcellularLocation>
        <location evidence="1">Cell envelope</location>
    </subcellularLocation>
</comment>
<dbReference type="InterPro" id="IPR050490">
    <property type="entry name" value="Bact_solute-bd_prot1"/>
</dbReference>
<name>A0ABS4JWT6_9FIRM</name>
<evidence type="ECO:0000256" key="4">
    <source>
        <dbReference type="ARBA" id="ARBA00022729"/>
    </source>
</evidence>
<dbReference type="Pfam" id="PF13416">
    <property type="entry name" value="SBP_bac_8"/>
    <property type="match status" value="1"/>
</dbReference>
<comment type="similarity">
    <text evidence="2">Belongs to the bacterial solute-binding protein 1 family.</text>
</comment>
<gene>
    <name evidence="6" type="ORF">J2Z79_003408</name>
</gene>
<evidence type="ECO:0000256" key="3">
    <source>
        <dbReference type="ARBA" id="ARBA00022448"/>
    </source>
</evidence>
<dbReference type="PROSITE" id="PS51257">
    <property type="entry name" value="PROKAR_LIPOPROTEIN"/>
    <property type="match status" value="1"/>
</dbReference>
<dbReference type="EMBL" id="JAGGLG010000040">
    <property type="protein sequence ID" value="MBP2019961.1"/>
    <property type="molecule type" value="Genomic_DNA"/>
</dbReference>
<evidence type="ECO:0000256" key="5">
    <source>
        <dbReference type="SAM" id="MobiDB-lite"/>
    </source>
</evidence>
<keyword evidence="7" id="KW-1185">Reference proteome</keyword>
<organism evidence="6 7">
    <name type="scientific">Symbiobacterium terraclitae</name>
    <dbReference type="NCBI Taxonomy" id="557451"/>
    <lineage>
        <taxon>Bacteria</taxon>
        <taxon>Bacillati</taxon>
        <taxon>Bacillota</taxon>
        <taxon>Clostridia</taxon>
        <taxon>Eubacteriales</taxon>
        <taxon>Symbiobacteriaceae</taxon>
        <taxon>Symbiobacterium</taxon>
    </lineage>
</organism>
<keyword evidence="3" id="KW-0813">Transport</keyword>
<evidence type="ECO:0000256" key="1">
    <source>
        <dbReference type="ARBA" id="ARBA00004196"/>
    </source>
</evidence>
<proteinExistence type="inferred from homology"/>
<evidence type="ECO:0000313" key="6">
    <source>
        <dbReference type="EMBL" id="MBP2019961.1"/>
    </source>
</evidence>
<dbReference type="CDD" id="cd14748">
    <property type="entry name" value="PBP2_UgpB"/>
    <property type="match status" value="1"/>
</dbReference>
<dbReference type="RefSeq" id="WP_342589527.1">
    <property type="nucleotide sequence ID" value="NZ_JAGGLG010000040.1"/>
</dbReference>
<dbReference type="SUPFAM" id="SSF53850">
    <property type="entry name" value="Periplasmic binding protein-like II"/>
    <property type="match status" value="1"/>
</dbReference>
<reference evidence="6 7" key="1">
    <citation type="submission" date="2021-03" db="EMBL/GenBank/DDBJ databases">
        <title>Genomic Encyclopedia of Type Strains, Phase IV (KMG-IV): sequencing the most valuable type-strain genomes for metagenomic binning, comparative biology and taxonomic classification.</title>
        <authorList>
            <person name="Goeker M."/>
        </authorList>
    </citation>
    <scope>NUCLEOTIDE SEQUENCE [LARGE SCALE GENOMIC DNA]</scope>
    <source>
        <strain evidence="6 7">DSM 27138</strain>
    </source>
</reference>
<sequence>MSGFKRPLMTLWSLLLIVALLAGCGRSSSPGGGGGSEGGGSAGGGTGGGFEKVEIQPGERVKVTFWHAMGGVAGEAVQRLVDRFNSAQDRVEVEAVYQGTYDDALQKLRAAGPEGPTIMQVYEIGSRFMIDSGMITPMQNFIDADGFSVEDFEPNILGYYTFDGRLYSMPFNTSTPIVYYNKDAFREAGLNPDQPPRTFEEFQQYARQLTVTRDGETRYGAGIALYGWFFEQFLAVQGAHYVDNDNGRSARATKAIINSPEGERFVNWLKAMVDEGSAVNLGRKTSETQAAFAAGRIAMTLDSTAALGNILNGVGDKFEIGTAFLPRPQGVDGGVIIGGASVWITNLKSAKEQWAAWEFVKWLTQPEVQAEWSMATGYFPVRRAAYDQQMLKDWHAQRPQFTTAIEQLRASKLSTVTQGAVIGIFPQARQIVEAAMESVILGQATSAEALTKAAEEITKGIEDYNRTTQ</sequence>
<dbReference type="PANTHER" id="PTHR43649:SF31">
    <property type="entry name" value="SN-GLYCEROL-3-PHOSPHATE-BINDING PERIPLASMIC PROTEIN UGPB"/>
    <property type="match status" value="1"/>
</dbReference>
<evidence type="ECO:0000313" key="7">
    <source>
        <dbReference type="Proteomes" id="UP001519289"/>
    </source>
</evidence>
<accession>A0ABS4JWT6</accession>